<keyword evidence="3" id="KW-1185">Reference proteome</keyword>
<evidence type="ECO:0000313" key="3">
    <source>
        <dbReference type="Proteomes" id="UP000011867"/>
    </source>
</evidence>
<dbReference type="AlphaFoldDB" id="M1XPT7"/>
<feature type="region of interest" description="Disordered" evidence="1">
    <location>
        <begin position="1"/>
        <end position="33"/>
    </location>
</feature>
<name>M1XPT7_NATM8</name>
<protein>
    <submittedName>
        <fullName evidence="2">Uncharacterized protein</fullName>
    </submittedName>
</protein>
<dbReference type="Proteomes" id="UP000011867">
    <property type="component" value="Chromosome"/>
</dbReference>
<accession>M1XPT7</accession>
<dbReference type="EMBL" id="HF582854">
    <property type="protein sequence ID" value="CCQ36097.1"/>
    <property type="molecule type" value="Genomic_DNA"/>
</dbReference>
<gene>
    <name evidence="2" type="ordered locus">Nmlp_1909</name>
</gene>
<organism evidence="2 3">
    <name type="scientific">Natronomonas moolapensis (strain DSM 18674 / CECT 7526 / JCM 14361 / 8.8.11)</name>
    <dbReference type="NCBI Taxonomy" id="268739"/>
    <lineage>
        <taxon>Archaea</taxon>
        <taxon>Methanobacteriati</taxon>
        <taxon>Methanobacteriota</taxon>
        <taxon>Stenosarchaea group</taxon>
        <taxon>Halobacteria</taxon>
        <taxon>Halobacteriales</taxon>
        <taxon>Natronomonadaceae</taxon>
        <taxon>Natronomonas</taxon>
    </lineage>
</organism>
<proteinExistence type="predicted"/>
<sequence length="33" mass="3590">MSTDPTDSFGVRHPTVVPENFERVDADADPDDG</sequence>
<evidence type="ECO:0000313" key="2">
    <source>
        <dbReference type="EMBL" id="CCQ36097.1"/>
    </source>
</evidence>
<dbReference type="KEGG" id="nmo:Nmlp_1909"/>
<dbReference type="HOGENOM" id="CLU_220885_0_0_2"/>
<reference evidence="2 3" key="1">
    <citation type="journal article" date="2013" name="Genome Announc.">
        <title>Genome of the haloarchaeon Natronomonas moolapensis, a neutrophilic member of a previously haloalkaliphilic genus.</title>
        <authorList>
            <person name="Dyall-Smith M.L."/>
            <person name="Pfeiffer F."/>
            <person name="Oberwinkler T."/>
            <person name="Klee K."/>
            <person name="Rampp M."/>
            <person name="Palm P."/>
            <person name="Gross K."/>
            <person name="Schuster S.C."/>
            <person name="Oesterhelt D."/>
        </authorList>
    </citation>
    <scope>NUCLEOTIDE SEQUENCE [LARGE SCALE GENOMIC DNA]</scope>
    <source>
        <strain evidence="3">DSM 18674 / JCM 14361 / 8.8.11</strain>
    </source>
</reference>
<evidence type="ECO:0000256" key="1">
    <source>
        <dbReference type="SAM" id="MobiDB-lite"/>
    </source>
</evidence>